<reference evidence="5" key="1">
    <citation type="submission" date="2017-10" db="EMBL/GenBank/DDBJ databases">
        <title>Kefir isolates.</title>
        <authorList>
            <person name="Kim Y."/>
            <person name="Blasche S."/>
        </authorList>
    </citation>
    <scope>NUCLEOTIDE SEQUENCE [LARGE SCALE GENOMIC DNA]</scope>
    <source>
        <strain evidence="5">OG2-2</strain>
    </source>
</reference>
<reference evidence="6 8" key="2">
    <citation type="submission" date="2018-12" db="EMBL/GenBank/DDBJ databases">
        <authorList>
            <consortium name="Pathogen Informatics"/>
        </authorList>
    </citation>
    <scope>NUCLEOTIDE SEQUENCE [LARGE SCALE GENOMIC DNA]</scope>
    <source>
        <strain evidence="6 8">NCTC10918</strain>
    </source>
</reference>
<dbReference type="EMBL" id="PDEV01000001">
    <property type="protein sequence ID" value="PEN17167.1"/>
    <property type="molecule type" value="Genomic_DNA"/>
</dbReference>
<dbReference type="GO" id="GO:0015689">
    <property type="term" value="P:molybdate ion transport"/>
    <property type="evidence" value="ECO:0007669"/>
    <property type="project" value="InterPro"/>
</dbReference>
<dbReference type="Proteomes" id="UP000270988">
    <property type="component" value="Chromosome"/>
</dbReference>
<dbReference type="Proteomes" id="UP000219947">
    <property type="component" value="Unassembled WGS sequence"/>
</dbReference>
<feature type="domain" description="Mop" evidence="3">
    <location>
        <begin position="2"/>
        <end position="68"/>
    </location>
</feature>
<dbReference type="InterPro" id="IPR008995">
    <property type="entry name" value="Mo/tungstate-bd_C_term_dom"/>
</dbReference>
<dbReference type="RefSeq" id="WP_037234731.1">
    <property type="nucleotide sequence ID" value="NZ_CAKARO010000031.1"/>
</dbReference>
<dbReference type="AlphaFoldDB" id="A0A2A8D8S4"/>
<keyword evidence="1 2" id="KW-0500">Molybdenum</keyword>
<dbReference type="InterPro" id="IPR005116">
    <property type="entry name" value="Transp-assoc_OB_typ1"/>
</dbReference>
<dbReference type="EMBL" id="LR134521">
    <property type="protein sequence ID" value="VEJ29944.1"/>
    <property type="molecule type" value="Genomic_DNA"/>
</dbReference>
<name>A0A2A8D8S4_9MICC</name>
<evidence type="ECO:0000313" key="4">
    <source>
        <dbReference type="EMBL" id="MBF1650059.1"/>
    </source>
</evidence>
<proteinExistence type="predicted"/>
<evidence type="ECO:0000313" key="8">
    <source>
        <dbReference type="Proteomes" id="UP000270988"/>
    </source>
</evidence>
<protein>
    <submittedName>
        <fullName evidence="5 6">Molybdenum-pterin-binding protein</fullName>
    </submittedName>
    <submittedName>
        <fullName evidence="4">TOBE domain-containing protein</fullName>
    </submittedName>
</protein>
<sequence length="70" mass="7117">MKLSARNQLAGTIVEITEGATNGIVKIEIAPGLIVSSSITNAAIEELGLQVGKPATAIIKASNVMVGVED</sequence>
<organism evidence="5 7">
    <name type="scientific">Rothia dentocariosa</name>
    <dbReference type="NCBI Taxonomy" id="2047"/>
    <lineage>
        <taxon>Bacteria</taxon>
        <taxon>Bacillati</taxon>
        <taxon>Actinomycetota</taxon>
        <taxon>Actinomycetes</taxon>
        <taxon>Micrococcales</taxon>
        <taxon>Micrococcaceae</taxon>
        <taxon>Rothia</taxon>
    </lineage>
</organism>
<reference evidence="4" key="3">
    <citation type="submission" date="2020-04" db="EMBL/GenBank/DDBJ databases">
        <title>Deep metagenomics examines the oral microbiome during advanced dental caries in children, revealing novel taxa and co-occurrences with host molecules.</title>
        <authorList>
            <person name="Baker J.L."/>
            <person name="Morton J.T."/>
            <person name="Dinis M."/>
            <person name="Alvarez R."/>
            <person name="Tran N.C."/>
            <person name="Knight R."/>
            <person name="Edlund A."/>
        </authorList>
    </citation>
    <scope>NUCLEOTIDE SEQUENCE</scope>
    <source>
        <strain evidence="4">JCVI_47_bin.4</strain>
    </source>
</reference>
<accession>A0A2A8D8S4</accession>
<keyword evidence="7" id="KW-1185">Reference proteome</keyword>
<dbReference type="NCBIfam" id="TIGR00638">
    <property type="entry name" value="Mop"/>
    <property type="match status" value="1"/>
</dbReference>
<dbReference type="GeneID" id="93862535"/>
<evidence type="ECO:0000256" key="1">
    <source>
        <dbReference type="ARBA" id="ARBA00022505"/>
    </source>
</evidence>
<evidence type="ECO:0000313" key="6">
    <source>
        <dbReference type="EMBL" id="VEJ29944.1"/>
    </source>
</evidence>
<dbReference type="PROSITE" id="PS51866">
    <property type="entry name" value="MOP"/>
    <property type="match status" value="1"/>
</dbReference>
<dbReference type="Gene3D" id="2.40.50.100">
    <property type="match status" value="1"/>
</dbReference>
<accession>A0A5F0M8E7</accession>
<evidence type="ECO:0000256" key="2">
    <source>
        <dbReference type="PROSITE-ProRule" id="PRU01213"/>
    </source>
</evidence>
<dbReference type="SUPFAM" id="SSF50331">
    <property type="entry name" value="MOP-like"/>
    <property type="match status" value="1"/>
</dbReference>
<dbReference type="STRING" id="762948.HMPREF0733_10188"/>
<evidence type="ECO:0000313" key="7">
    <source>
        <dbReference type="Proteomes" id="UP000219947"/>
    </source>
</evidence>
<dbReference type="EMBL" id="JABZXJ010000032">
    <property type="protein sequence ID" value="MBF1650059.1"/>
    <property type="molecule type" value="Genomic_DNA"/>
</dbReference>
<dbReference type="InterPro" id="IPR004606">
    <property type="entry name" value="Mop_domain"/>
</dbReference>
<evidence type="ECO:0000313" key="5">
    <source>
        <dbReference type="EMBL" id="PEN17167.1"/>
    </source>
</evidence>
<dbReference type="Proteomes" id="UP000769484">
    <property type="component" value="Unassembled WGS sequence"/>
</dbReference>
<dbReference type="Pfam" id="PF03459">
    <property type="entry name" value="TOBE"/>
    <property type="match status" value="1"/>
</dbReference>
<gene>
    <name evidence="6" type="primary">mopII</name>
    <name evidence="5" type="ORF">CRM92_03890</name>
    <name evidence="4" type="ORF">HXO56_08230</name>
    <name evidence="6" type="ORF">NCTC10918_01216</name>
</gene>
<evidence type="ECO:0000259" key="3">
    <source>
        <dbReference type="PROSITE" id="PS51866"/>
    </source>
</evidence>